<accession>A0A2W5Z4S2</accession>
<dbReference type="Proteomes" id="UP000248724">
    <property type="component" value="Unassembled WGS sequence"/>
</dbReference>
<dbReference type="AlphaFoldDB" id="A0A2W5Z4S2"/>
<proteinExistence type="predicted"/>
<dbReference type="Pfam" id="PF03237">
    <property type="entry name" value="Terminase_6N"/>
    <property type="match status" value="1"/>
</dbReference>
<dbReference type="Gene3D" id="3.30.420.240">
    <property type="match status" value="1"/>
</dbReference>
<feature type="domain" description="Terminase large subunit gp17-like C-terminal" evidence="2">
    <location>
        <begin position="325"/>
        <end position="465"/>
    </location>
</feature>
<name>A0A2W5Z4S2_9BACT</name>
<dbReference type="InterPro" id="IPR006517">
    <property type="entry name" value="Phage_terminase_lsu-like_C"/>
</dbReference>
<comment type="caution">
    <text evidence="3">The sequence shown here is derived from an EMBL/GenBank/DDBJ whole genome shotgun (WGS) entry which is preliminary data.</text>
</comment>
<sequence>MSQLARDLARTLDPVAARAIFGADAKHAALSPASLALAVDRRYEVPPHLELLDSAIVEAVATGGRLLVEMPPRHGKSELCSHYTPAWFVGTHPEKRVMLASYEADFAAGWGRKARDVLEQHGSNLFGVEVRADSAAAARWDLRDHAGGMVTAGVAGAITGRGADLLIIDDPVKSVEESESDTYRDRVWEWWRGTALTRLEPGGSVIVIMTRWHEDDLAGRLLSGGDASWHVLRLPALAEEGDLLSREPGEALWPARYDADMLARRREEMGTRLFSAEYQQEPVPAGGSIFRREWFRYYRPVADGAFVLDGGVYVAGADCRRVMTCDLAVSTKTSADYTVLACWAVTKANQLLLLDLQRSRMEGPDIVPALRRMYESWHPATVGIESVAFQLSIVQEARRAGLPVRELKPDRDKVSRALTAAARMEGAGVFFRAGAPYLGDLEAELLRFPAGRHDDMVDVLSYAIAEVTQRRRTLRCHTDDAPASGPPAGYTWRPLDPRILGL</sequence>
<dbReference type="EMBL" id="QHBU01000156">
    <property type="protein sequence ID" value="PZR80339.1"/>
    <property type="molecule type" value="Genomic_DNA"/>
</dbReference>
<protein>
    <recommendedName>
        <fullName evidence="2">Terminase large subunit gp17-like C-terminal domain-containing protein</fullName>
    </recommendedName>
</protein>
<evidence type="ECO:0000259" key="2">
    <source>
        <dbReference type="Pfam" id="PF17289"/>
    </source>
</evidence>
<dbReference type="InterPro" id="IPR035421">
    <property type="entry name" value="Terminase_6C"/>
</dbReference>
<keyword evidence="1" id="KW-1188">Viral release from host cell</keyword>
<reference evidence="3 4" key="1">
    <citation type="journal article" date="2017" name="Nature">
        <title>Atmospheric trace gases support primary production in Antarctic desert surface soil.</title>
        <authorList>
            <person name="Ji M."/>
            <person name="Greening C."/>
            <person name="Vanwonterghem I."/>
            <person name="Carere C.R."/>
            <person name="Bay S.K."/>
            <person name="Steen J.A."/>
            <person name="Montgomery K."/>
            <person name="Lines T."/>
            <person name="Beardall J."/>
            <person name="van Dorst J."/>
            <person name="Snape I."/>
            <person name="Stott M.B."/>
            <person name="Hugenholtz P."/>
            <person name="Ferrari B.C."/>
        </authorList>
    </citation>
    <scope>NUCLEOTIDE SEQUENCE [LARGE SCALE GENOMIC DNA]</scope>
    <source>
        <strain evidence="3">RRmetagenome_bin12</strain>
    </source>
</reference>
<organism evidence="3 4">
    <name type="scientific">Candidatus Aeolococcus gillhamiae</name>
    <dbReference type="NCBI Taxonomy" id="3127015"/>
    <lineage>
        <taxon>Bacteria</taxon>
        <taxon>Bacillati</taxon>
        <taxon>Candidatus Dormiibacterota</taxon>
        <taxon>Candidatus Dormibacteria</taxon>
        <taxon>Candidatus Aeolococcales</taxon>
        <taxon>Candidatus Aeolococcaceae</taxon>
        <taxon>Candidatus Aeolococcus</taxon>
    </lineage>
</organism>
<evidence type="ECO:0000313" key="3">
    <source>
        <dbReference type="EMBL" id="PZR80339.1"/>
    </source>
</evidence>
<dbReference type="Pfam" id="PF17289">
    <property type="entry name" value="Terminase_6C"/>
    <property type="match status" value="1"/>
</dbReference>
<evidence type="ECO:0000313" key="4">
    <source>
        <dbReference type="Proteomes" id="UP000248724"/>
    </source>
</evidence>
<gene>
    <name evidence="3" type="ORF">DLM65_08500</name>
</gene>
<dbReference type="Gene3D" id="3.40.50.300">
    <property type="entry name" value="P-loop containing nucleotide triphosphate hydrolases"/>
    <property type="match status" value="1"/>
</dbReference>
<dbReference type="NCBIfam" id="TIGR01630">
    <property type="entry name" value="psiM2_ORF9"/>
    <property type="match status" value="1"/>
</dbReference>
<dbReference type="InterPro" id="IPR027417">
    <property type="entry name" value="P-loop_NTPase"/>
</dbReference>
<evidence type="ECO:0000256" key="1">
    <source>
        <dbReference type="ARBA" id="ARBA00022612"/>
    </source>
</evidence>